<dbReference type="GO" id="GO:0016887">
    <property type="term" value="F:ATP hydrolysis activity"/>
    <property type="evidence" value="ECO:0007669"/>
    <property type="project" value="InterPro"/>
</dbReference>
<feature type="domain" description="ABC transporter" evidence="4">
    <location>
        <begin position="24"/>
        <end position="252"/>
    </location>
</feature>
<dbReference type="InterPro" id="IPR017871">
    <property type="entry name" value="ABC_transporter-like_CS"/>
</dbReference>
<dbReference type="PROSITE" id="PS50893">
    <property type="entry name" value="ABC_TRANSPORTER_2"/>
    <property type="match status" value="1"/>
</dbReference>
<dbReference type="SUPFAM" id="SSF52540">
    <property type="entry name" value="P-loop containing nucleoside triphosphate hydrolases"/>
    <property type="match status" value="1"/>
</dbReference>
<dbReference type="PANTHER" id="PTHR42788:SF13">
    <property type="entry name" value="ALIPHATIC SULFONATES IMPORT ATP-BINDING PROTEIN SSUB"/>
    <property type="match status" value="1"/>
</dbReference>
<evidence type="ECO:0000256" key="1">
    <source>
        <dbReference type="ARBA" id="ARBA00022448"/>
    </source>
</evidence>
<dbReference type="PANTHER" id="PTHR42788">
    <property type="entry name" value="TAURINE IMPORT ATP-BINDING PROTEIN-RELATED"/>
    <property type="match status" value="1"/>
</dbReference>
<reference evidence="5 6" key="1">
    <citation type="submission" date="2018-09" db="EMBL/GenBank/DDBJ databases">
        <title>Genome sequencing of Nocardioides immobilis CCTCC AB 2017083 for comparison to Nocardioides silvaticus.</title>
        <authorList>
            <person name="Li C."/>
            <person name="Wang G."/>
        </authorList>
    </citation>
    <scope>NUCLEOTIDE SEQUENCE [LARGE SCALE GENOMIC DNA]</scope>
    <source>
        <strain evidence="5 6">CCTCC AB 2017083</strain>
    </source>
</reference>
<dbReference type="Gene3D" id="3.40.50.300">
    <property type="entry name" value="P-loop containing nucleotide triphosphate hydrolases"/>
    <property type="match status" value="1"/>
</dbReference>
<dbReference type="RefSeq" id="WP_118921456.1">
    <property type="nucleotide sequence ID" value="NZ_QXGH01000001.1"/>
</dbReference>
<keyword evidence="1" id="KW-0813">Transport</keyword>
<evidence type="ECO:0000313" key="6">
    <source>
        <dbReference type="Proteomes" id="UP000283644"/>
    </source>
</evidence>
<comment type="caution">
    <text evidence="5">The sequence shown here is derived from an EMBL/GenBank/DDBJ whole genome shotgun (WGS) entry which is preliminary data.</text>
</comment>
<dbReference type="InterPro" id="IPR003593">
    <property type="entry name" value="AAA+_ATPase"/>
</dbReference>
<name>A0A417Y9G9_9ACTN</name>
<protein>
    <submittedName>
        <fullName evidence="5">ABC transporter ATP-binding protein</fullName>
    </submittedName>
</protein>
<dbReference type="GO" id="GO:0005524">
    <property type="term" value="F:ATP binding"/>
    <property type="evidence" value="ECO:0007669"/>
    <property type="project" value="UniProtKB-KW"/>
</dbReference>
<evidence type="ECO:0000256" key="2">
    <source>
        <dbReference type="ARBA" id="ARBA00022741"/>
    </source>
</evidence>
<gene>
    <name evidence="5" type="ORF">D0Z08_00085</name>
</gene>
<dbReference type="EMBL" id="QXGH01000001">
    <property type="protein sequence ID" value="RHW29167.1"/>
    <property type="molecule type" value="Genomic_DNA"/>
</dbReference>
<evidence type="ECO:0000259" key="4">
    <source>
        <dbReference type="PROSITE" id="PS50893"/>
    </source>
</evidence>
<dbReference type="Pfam" id="PF00005">
    <property type="entry name" value="ABC_tran"/>
    <property type="match status" value="1"/>
</dbReference>
<dbReference type="SMART" id="SM00382">
    <property type="entry name" value="AAA"/>
    <property type="match status" value="1"/>
</dbReference>
<dbReference type="InterPro" id="IPR027417">
    <property type="entry name" value="P-loop_NTPase"/>
</dbReference>
<sequence length="276" mass="30429">MSTSIHAIDGPATDTPRSDPRLAFRVRNVSKVFVGQSNVHAVHDVSVDLEAGSFTCIVGPSGCGKSTLLRMLGGLEKPTLGTIESEPTSGKLPPAAFVFQEHGIFPWLSVLENVAFGLRMAGVSRGEREATAKRWLGYVGLEDFANSYPHQLSGGMKQRAAIARAFVTGSPTLLMDEPLGALDAQTRRLMQEQLIELWERDRKTVVLVTHAIDEALLLGDRIVLMSARPGQIKESIEVPFTHPRRPDLETHPEFVDMKQAIWESLREEVERSVQHS</sequence>
<keyword evidence="2" id="KW-0547">Nucleotide-binding</keyword>
<proteinExistence type="predicted"/>
<dbReference type="InterPro" id="IPR003439">
    <property type="entry name" value="ABC_transporter-like_ATP-bd"/>
</dbReference>
<keyword evidence="3 5" id="KW-0067">ATP-binding</keyword>
<dbReference type="PROSITE" id="PS00211">
    <property type="entry name" value="ABC_TRANSPORTER_1"/>
    <property type="match status" value="1"/>
</dbReference>
<evidence type="ECO:0000256" key="3">
    <source>
        <dbReference type="ARBA" id="ARBA00022840"/>
    </source>
</evidence>
<dbReference type="AlphaFoldDB" id="A0A417Y9G9"/>
<dbReference type="CDD" id="cd03293">
    <property type="entry name" value="ABC_NrtD_SsuB_transporters"/>
    <property type="match status" value="1"/>
</dbReference>
<dbReference type="OrthoDB" id="8773773at2"/>
<evidence type="ECO:0000313" key="5">
    <source>
        <dbReference type="EMBL" id="RHW29167.1"/>
    </source>
</evidence>
<accession>A0A417Y9G9</accession>
<dbReference type="Proteomes" id="UP000283644">
    <property type="component" value="Unassembled WGS sequence"/>
</dbReference>
<keyword evidence="6" id="KW-1185">Reference proteome</keyword>
<organism evidence="5 6">
    <name type="scientific">Nocardioides immobilis</name>
    <dbReference type="NCBI Taxonomy" id="2049295"/>
    <lineage>
        <taxon>Bacteria</taxon>
        <taxon>Bacillati</taxon>
        <taxon>Actinomycetota</taxon>
        <taxon>Actinomycetes</taxon>
        <taxon>Propionibacteriales</taxon>
        <taxon>Nocardioidaceae</taxon>
        <taxon>Nocardioides</taxon>
    </lineage>
</organism>
<dbReference type="InterPro" id="IPR050166">
    <property type="entry name" value="ABC_transporter_ATP-bind"/>
</dbReference>